<feature type="compositionally biased region" description="Basic and acidic residues" evidence="1">
    <location>
        <begin position="566"/>
        <end position="575"/>
    </location>
</feature>
<feature type="compositionally biased region" description="Polar residues" evidence="1">
    <location>
        <begin position="1409"/>
        <end position="1456"/>
    </location>
</feature>
<feature type="compositionally biased region" description="Polar residues" evidence="1">
    <location>
        <begin position="608"/>
        <end position="624"/>
    </location>
</feature>
<feature type="compositionally biased region" description="Basic and acidic residues" evidence="1">
    <location>
        <begin position="853"/>
        <end position="862"/>
    </location>
</feature>
<feature type="region of interest" description="Disordered" evidence="1">
    <location>
        <begin position="1473"/>
        <end position="1518"/>
    </location>
</feature>
<feature type="region of interest" description="Disordered" evidence="1">
    <location>
        <begin position="415"/>
        <end position="459"/>
    </location>
</feature>
<feature type="region of interest" description="Disordered" evidence="1">
    <location>
        <begin position="505"/>
        <end position="524"/>
    </location>
</feature>
<dbReference type="Proteomes" id="UP000002640">
    <property type="component" value="Unassembled WGS sequence"/>
</dbReference>
<feature type="region of interest" description="Disordered" evidence="1">
    <location>
        <begin position="128"/>
        <end position="176"/>
    </location>
</feature>
<protein>
    <submittedName>
        <fullName evidence="2">Uncharacterized protein</fullName>
    </submittedName>
</protein>
<feature type="compositionally biased region" description="Polar residues" evidence="1">
    <location>
        <begin position="1336"/>
        <end position="1354"/>
    </location>
</feature>
<feature type="compositionally biased region" description="Polar residues" evidence="1">
    <location>
        <begin position="1"/>
        <end position="24"/>
    </location>
</feature>
<feature type="region of interest" description="Disordered" evidence="1">
    <location>
        <begin position="1336"/>
        <end position="1381"/>
    </location>
</feature>
<dbReference type="STRING" id="1094619.G4ZWE5"/>
<evidence type="ECO:0000313" key="3">
    <source>
        <dbReference type="Proteomes" id="UP000002640"/>
    </source>
</evidence>
<feature type="compositionally biased region" description="Polar residues" evidence="1">
    <location>
        <begin position="1201"/>
        <end position="1218"/>
    </location>
</feature>
<feature type="compositionally biased region" description="Basic and acidic residues" evidence="1">
    <location>
        <begin position="717"/>
        <end position="726"/>
    </location>
</feature>
<feature type="region of interest" description="Disordered" evidence="1">
    <location>
        <begin position="747"/>
        <end position="810"/>
    </location>
</feature>
<feature type="compositionally biased region" description="Polar residues" evidence="1">
    <location>
        <begin position="823"/>
        <end position="840"/>
    </location>
</feature>
<dbReference type="RefSeq" id="XP_009532706.1">
    <property type="nucleotide sequence ID" value="XM_009534411.1"/>
</dbReference>
<organism evidence="2 3">
    <name type="scientific">Phytophthora sojae (strain P6497)</name>
    <name type="common">Soybean stem and root rot agent</name>
    <name type="synonym">Phytophthora megasperma f. sp. glycines</name>
    <dbReference type="NCBI Taxonomy" id="1094619"/>
    <lineage>
        <taxon>Eukaryota</taxon>
        <taxon>Sar</taxon>
        <taxon>Stramenopiles</taxon>
        <taxon>Oomycota</taxon>
        <taxon>Peronosporomycetes</taxon>
        <taxon>Peronosporales</taxon>
        <taxon>Peronosporaceae</taxon>
        <taxon>Phytophthora</taxon>
    </lineage>
</organism>
<feature type="compositionally biased region" description="Polar residues" evidence="1">
    <location>
        <begin position="1080"/>
        <end position="1097"/>
    </location>
</feature>
<feature type="compositionally biased region" description="Basic and acidic residues" evidence="1">
    <location>
        <begin position="1110"/>
        <end position="1119"/>
    </location>
</feature>
<feature type="compositionally biased region" description="Polar residues" evidence="1">
    <location>
        <begin position="687"/>
        <end position="704"/>
    </location>
</feature>
<feature type="compositionally biased region" description="Polar residues" evidence="1">
    <location>
        <begin position="632"/>
        <end position="670"/>
    </location>
</feature>
<feature type="compositionally biased region" description="Polar residues" evidence="1">
    <location>
        <begin position="759"/>
        <end position="806"/>
    </location>
</feature>
<name>G4ZWE5_PHYSP</name>
<feature type="compositionally biased region" description="Polar residues" evidence="1">
    <location>
        <begin position="200"/>
        <end position="216"/>
    </location>
</feature>
<feature type="compositionally biased region" description="Polar residues" evidence="1">
    <location>
        <begin position="536"/>
        <end position="553"/>
    </location>
</feature>
<feature type="compositionally biased region" description="Polar residues" evidence="1">
    <location>
        <begin position="1713"/>
        <end position="1729"/>
    </location>
</feature>
<accession>G4ZWE5</accession>
<gene>
    <name evidence="2" type="ORF">PHYSODRAFT_336798</name>
</gene>
<feature type="compositionally biased region" description="Polar residues" evidence="1">
    <location>
        <begin position="505"/>
        <end position="519"/>
    </location>
</feature>
<dbReference type="InParanoid" id="G4ZWE5"/>
<dbReference type="GeneID" id="20647265"/>
<feature type="region of interest" description="Disordered" evidence="1">
    <location>
        <begin position="1201"/>
        <end position="1245"/>
    </location>
</feature>
<feature type="compositionally biased region" description="Polar residues" evidence="1">
    <location>
        <begin position="224"/>
        <end position="262"/>
    </location>
</feature>
<feature type="compositionally biased region" description="Polar residues" evidence="1">
    <location>
        <begin position="1473"/>
        <end position="1490"/>
    </location>
</feature>
<feature type="compositionally biased region" description="Polar residues" evidence="1">
    <location>
        <begin position="895"/>
        <end position="942"/>
    </location>
</feature>
<feature type="compositionally biased region" description="Basic and acidic residues" evidence="1">
    <location>
        <begin position="989"/>
        <end position="998"/>
    </location>
</feature>
<feature type="compositionally biased region" description="Polar residues" evidence="1">
    <location>
        <begin position="1608"/>
        <end position="1626"/>
    </location>
</feature>
<sequence>MTRQSARTSAPASPGVTTRSSGTPVTDAALPERKRRRVEEHTRVVVDDGQGGEEDVEWFKSTAESDGFESLDGFKSPADGSQYTGFESLPSNNGFKSLSGFKSLTQSSGSSPDFGGRVVRLGYRLSARTSAPASPGVTTRSSGTPVTDAALPERKRRRVEEHTRVVVDDGQGGEEDVEWFKSTAESDGFESLDGFKSPADGSQYTGFESLPSNNGFKSLRGSESLPSNNGFKSLRGSESLQSSDGFKSLSGFKSLTQSSGSSPDFGGRVVRLGYRLSARTSAPASPGVTTRSSGTPVTDAALPERKRRRVEEHTRVVVDDGQGGEEDVEWFKSTAESDGFESLDGFKSPADGSQYTGFESLPSNNGFKSLRGSESLQSSDGFKSLSGFKSLTQSSGSSPDFGGRVVRLGYRLSARTSAPASPGVTTRSSGTPVTDAALPERKRRRVEEHTRVVVDDGQGGEEDVEWFKSTAESDGFESLDGFKSPADGSQYTGFESLPSNNGFKSLSGFKSLTQSSGSSPDFGGRVVRLGYRLSARTSAPASPGVTTRSSGTPVTDAALPERKRRRVEEHTRVVVDDGQGGEEDVEWFKSTAESDGFESLDGFKSPADGSQYTGFESLPSNNGFKSLRGSESLPSNNGFKSLRGSESLQSSDGFKSLSGFKSLTQSSGSSPDFGGRVVRLGYRLSARTSAPASPGVTTRSSGTPVTDAALPERKRRRVEEHTRVVVDDGQGGEEDVEWFKSTAESDGFESLDGFKSPADGSQYTGFESLPSNNGFKSLRGSESLQSSDGFKSLSGFKSLTQSSGSSPDFGGRVVRLGYRLSARTSAPASPGVTTRSSGTPVTDAALPERKRRRVEEHTRVVVDDGQGGEEDVEWFKSTAESDGFESLDGFKSPADGSQYTGFESLPSNNGFKSLRGSESLQSSDGFKSLSGFKSLTQSSGSSPDFGGRVVRLGYRLSARTSAPASPGVTTRSSGTPVTDAALPERKRRRVEEHTRVVVDDGQGGEEDVEWFKSTAESDGFESLDGFKSPADGSQYTGFESLPSNNGFKSLSGFKSLTQSSGSSPDFGGRVVRLGYRLSARTSAPASPGVTTRSSGTPVTDAALPERKRRRVEEHTRVVVDDGQGGEEDVEWFKSTAESDGFESLDGFKSPADGSQYTGFESLPSNNGFKSLSGFKSLTQSSGSSPDFGGRVVRLGYRLSARTSAPASPGVTTRSSGTPVTDAALPERKRRRVEEHTRVVVDDGQGGEEDVEWFKSTAESDGFESLDGFKSPADGSQYTGFESLPSNNGFKSLRGSESLPSNNGFKSLRGFKSLTQSSGSSPDFGGRVVRLGYRLSARTSAPASPGVTTRSSGTPVTDAALPERKRRRVEEHTRVVVDDGQGGEEDVEWFKSTAESDGFESLDGFKSPADGSQYTGFESLPSNNGFKSLRGSESLQSSDGFKSLSGFKSLTQSSGSSPDFGGRVVRLGYRLSARTSAPASPGVTTRSSGTPVTDAALPERKRRRVEEHTRVVVDDGQGGEEDVEWFKSTAESDGFESLDGFKSPADGSQYTGFESLPSNNGFKSLRGSESLQSSDGFKSLSGFKSLTQSSGSSPDFGGRVVRLGYRLSARTSAPASPGVTTRSSGTPVTDAALPERKRRRVEEHTRVVVDDGQGGEEDVEVSTSVITADEGYQRLRRTPTSGSSPQLRVTGSSPWTGSSPRLTAVGQVDGFESPESNRFQPQGTTAGSSP</sequence>
<feature type="compositionally biased region" description="Basic and acidic residues" evidence="1">
    <location>
        <begin position="445"/>
        <end position="454"/>
    </location>
</feature>
<feature type="region of interest" description="Disordered" evidence="1">
    <location>
        <begin position="279"/>
        <end position="323"/>
    </location>
</feature>
<feature type="compositionally biased region" description="Polar residues" evidence="1">
    <location>
        <begin position="279"/>
        <end position="296"/>
    </location>
</feature>
<feature type="compositionally biased region" description="Polar residues" evidence="1">
    <location>
        <begin position="1545"/>
        <end position="1592"/>
    </location>
</feature>
<feature type="region of interest" description="Disordered" evidence="1">
    <location>
        <begin position="1397"/>
        <end position="1460"/>
    </location>
</feature>
<feature type="region of interest" description="Disordered" evidence="1">
    <location>
        <begin position="1533"/>
        <end position="1729"/>
    </location>
</feature>
<feature type="region of interest" description="Disordered" evidence="1">
    <location>
        <begin position="1261"/>
        <end position="1324"/>
    </location>
</feature>
<feature type="compositionally biased region" description="Basic and acidic residues" evidence="1">
    <location>
        <begin position="37"/>
        <end position="46"/>
    </location>
</feature>
<feature type="region of interest" description="Disordered" evidence="1">
    <location>
        <begin position="823"/>
        <end position="868"/>
    </location>
</feature>
<feature type="compositionally biased region" description="Basic and acidic residues" evidence="1">
    <location>
        <begin position="1639"/>
        <end position="1648"/>
    </location>
</feature>
<feature type="compositionally biased region" description="Polar residues" evidence="1">
    <location>
        <begin position="128"/>
        <end position="145"/>
    </location>
</feature>
<feature type="region of interest" description="Disordered" evidence="1">
    <location>
        <begin position="1080"/>
        <end position="1124"/>
    </location>
</feature>
<evidence type="ECO:0000256" key="1">
    <source>
        <dbReference type="SAM" id="MobiDB-lite"/>
    </source>
</evidence>
<evidence type="ECO:0000313" key="2">
    <source>
        <dbReference type="EMBL" id="EGZ12373.1"/>
    </source>
</evidence>
<reference evidence="2 3" key="1">
    <citation type="journal article" date="2006" name="Science">
        <title>Phytophthora genome sequences uncover evolutionary origins and mechanisms of pathogenesis.</title>
        <authorList>
            <person name="Tyler B.M."/>
            <person name="Tripathy S."/>
            <person name="Zhang X."/>
            <person name="Dehal P."/>
            <person name="Jiang R.H."/>
            <person name="Aerts A."/>
            <person name="Arredondo F.D."/>
            <person name="Baxter L."/>
            <person name="Bensasson D."/>
            <person name="Beynon J.L."/>
            <person name="Chapman J."/>
            <person name="Damasceno C.M."/>
            <person name="Dorrance A.E."/>
            <person name="Dou D."/>
            <person name="Dickerman A.W."/>
            <person name="Dubchak I.L."/>
            <person name="Garbelotto M."/>
            <person name="Gijzen M."/>
            <person name="Gordon S.G."/>
            <person name="Govers F."/>
            <person name="Grunwald N.J."/>
            <person name="Huang W."/>
            <person name="Ivors K.L."/>
            <person name="Jones R.W."/>
            <person name="Kamoun S."/>
            <person name="Krampis K."/>
            <person name="Lamour K.H."/>
            <person name="Lee M.K."/>
            <person name="McDonald W.H."/>
            <person name="Medina M."/>
            <person name="Meijer H.J."/>
            <person name="Nordberg E.K."/>
            <person name="Maclean D.J."/>
            <person name="Ospina-Giraldo M.D."/>
            <person name="Morris P.F."/>
            <person name="Phuntumart V."/>
            <person name="Putnam N.H."/>
            <person name="Rash S."/>
            <person name="Rose J.K."/>
            <person name="Sakihama Y."/>
            <person name="Salamov A.A."/>
            <person name="Savidor A."/>
            <person name="Scheuring C.F."/>
            <person name="Smith B.M."/>
            <person name="Sobral B.W."/>
            <person name="Terry A."/>
            <person name="Torto-Alalibo T.A."/>
            <person name="Win J."/>
            <person name="Xu Z."/>
            <person name="Zhang H."/>
            <person name="Grigoriev I.V."/>
            <person name="Rokhsar D.S."/>
            <person name="Boore J.L."/>
        </authorList>
    </citation>
    <scope>NUCLEOTIDE SEQUENCE [LARGE SCALE GENOMIC DNA]</scope>
    <source>
        <strain evidence="2 3">P6497</strain>
    </source>
</reference>
<feature type="compositionally biased region" description="Polar residues" evidence="1">
    <location>
        <begin position="1677"/>
        <end position="1700"/>
    </location>
</feature>
<feature type="compositionally biased region" description="Basic and acidic residues" evidence="1">
    <location>
        <begin position="309"/>
        <end position="318"/>
    </location>
</feature>
<feature type="compositionally biased region" description="Polar residues" evidence="1">
    <location>
        <begin position="959"/>
        <end position="976"/>
    </location>
</feature>
<feature type="compositionally biased region" description="Polar residues" evidence="1">
    <location>
        <begin position="1273"/>
        <end position="1289"/>
    </location>
</feature>
<feature type="region of interest" description="Disordered" evidence="1">
    <location>
        <begin position="596"/>
        <end position="674"/>
    </location>
</feature>
<feature type="region of interest" description="Disordered" evidence="1">
    <location>
        <begin position="959"/>
        <end position="1003"/>
    </location>
</feature>
<feature type="region of interest" description="Disordered" evidence="1">
    <location>
        <begin position="883"/>
        <end position="946"/>
    </location>
</feature>
<feature type="compositionally biased region" description="Polar residues" evidence="1">
    <location>
        <begin position="415"/>
        <end position="432"/>
    </location>
</feature>
<feature type="region of interest" description="Disordered" evidence="1">
    <location>
        <begin position="339"/>
        <end position="402"/>
    </location>
</feature>
<dbReference type="EMBL" id="JH159157">
    <property type="protein sequence ID" value="EGZ12373.1"/>
    <property type="molecule type" value="Genomic_DNA"/>
</dbReference>
<dbReference type="KEGG" id="psoj:PHYSODRAFT_336798"/>
<feature type="compositionally biased region" description="Polar residues" evidence="1">
    <location>
        <begin position="351"/>
        <end position="398"/>
    </location>
</feature>
<feature type="region of interest" description="Disordered" evidence="1">
    <location>
        <begin position="188"/>
        <end position="266"/>
    </location>
</feature>
<feature type="compositionally biased region" description="Basic and acidic residues" evidence="1">
    <location>
        <begin position="158"/>
        <end position="167"/>
    </location>
</feature>
<feature type="region of interest" description="Disordered" evidence="1">
    <location>
        <begin position="687"/>
        <end position="731"/>
    </location>
</feature>
<feature type="compositionally biased region" description="Basic and acidic residues" evidence="1">
    <location>
        <begin position="1231"/>
        <end position="1240"/>
    </location>
</feature>
<feature type="region of interest" description="Disordered" evidence="1">
    <location>
        <begin position="536"/>
        <end position="584"/>
    </location>
</feature>
<feature type="compositionally biased region" description="Basic and acidic residues" evidence="1">
    <location>
        <begin position="1503"/>
        <end position="1512"/>
    </location>
</feature>
<feature type="region of interest" description="Disordered" evidence="1">
    <location>
        <begin position="1"/>
        <end position="87"/>
    </location>
</feature>
<keyword evidence="3" id="KW-1185">Reference proteome</keyword>
<feature type="compositionally biased region" description="Basic and acidic residues" evidence="1">
    <location>
        <begin position="1367"/>
        <end position="1376"/>
    </location>
</feature>
<proteinExistence type="predicted"/>